<name>A0A842I8E6_9RHOB</name>
<dbReference type="InterPro" id="IPR024671">
    <property type="entry name" value="Atg22-like"/>
</dbReference>
<dbReference type="InterPro" id="IPR036259">
    <property type="entry name" value="MFS_trans_sf"/>
</dbReference>
<organism evidence="7 8">
    <name type="scientific">Paragemmobacter straminiformis</name>
    <dbReference type="NCBI Taxonomy" id="2045119"/>
    <lineage>
        <taxon>Bacteria</taxon>
        <taxon>Pseudomonadati</taxon>
        <taxon>Pseudomonadota</taxon>
        <taxon>Alphaproteobacteria</taxon>
        <taxon>Rhodobacterales</taxon>
        <taxon>Paracoccaceae</taxon>
        <taxon>Paragemmobacter</taxon>
    </lineage>
</organism>
<evidence type="ECO:0000256" key="2">
    <source>
        <dbReference type="ARBA" id="ARBA00022448"/>
    </source>
</evidence>
<gene>
    <name evidence="7" type="ORF">H7F16_12555</name>
</gene>
<evidence type="ECO:0000313" key="8">
    <source>
        <dbReference type="Proteomes" id="UP000555411"/>
    </source>
</evidence>
<dbReference type="Gene3D" id="1.20.1250.20">
    <property type="entry name" value="MFS general substrate transporter like domains"/>
    <property type="match status" value="1"/>
</dbReference>
<feature type="transmembrane region" description="Helical" evidence="6">
    <location>
        <begin position="21"/>
        <end position="39"/>
    </location>
</feature>
<comment type="subcellular location">
    <subcellularLocation>
        <location evidence="1">Endomembrane system</location>
        <topology evidence="1">Multi-pass membrane protein</topology>
    </subcellularLocation>
</comment>
<keyword evidence="5 6" id="KW-0472">Membrane</keyword>
<evidence type="ECO:0000256" key="4">
    <source>
        <dbReference type="ARBA" id="ARBA00022989"/>
    </source>
</evidence>
<evidence type="ECO:0000256" key="6">
    <source>
        <dbReference type="SAM" id="Phobius"/>
    </source>
</evidence>
<evidence type="ECO:0000313" key="7">
    <source>
        <dbReference type="EMBL" id="MBC2836342.1"/>
    </source>
</evidence>
<dbReference type="Proteomes" id="UP000555411">
    <property type="component" value="Unassembled WGS sequence"/>
</dbReference>
<feature type="transmembrane region" description="Helical" evidence="6">
    <location>
        <begin position="260"/>
        <end position="279"/>
    </location>
</feature>
<sequence>MASADRKRIWGWWFFDWASQPYNTLLLTFIFGPYFAEIARGYYMAEGLDADAAAAAAQSYWGTALAIASVLIAILAPFLGAIADGTGRRLVWVWVFSAFYVVGSYALWYVAPGGENLLFAAAFFGLGFIGMEFATIFTNALMPSLGDHEDLGAVSGSGFAFGYLGGLIALLLMLALFSENSATGKTLIGIDPLFGLDPESREGTRAVGPFTAIWYVVFMIPFFLWVKEPKVERRPLNLGLAFASLKDLVSGLRYRRSLSAYLLSSLFYRDALNALYGFGGVYASGVLGWEITQIGAFGVMGAVTATLASWIGGKADRRFGPKPVIAFCILVLMLVCTIIVGMTREQIWGVPLDPASGASDDIFFLCGALIGAAGGALQAASRTLMVRHTTPEQATEAFGLFALSGKVASFMSPALIALVTAISGSQRIGISPLIGMFAIGLGLLMLVRARGEME</sequence>
<dbReference type="PANTHER" id="PTHR23519">
    <property type="entry name" value="AUTOPHAGY-RELATED PROTEIN 22"/>
    <property type="match status" value="1"/>
</dbReference>
<protein>
    <submittedName>
        <fullName evidence="7">MFS transporter</fullName>
    </submittedName>
</protein>
<evidence type="ECO:0000256" key="3">
    <source>
        <dbReference type="ARBA" id="ARBA00022692"/>
    </source>
</evidence>
<proteinExistence type="predicted"/>
<dbReference type="EMBL" id="JACLQD010000003">
    <property type="protein sequence ID" value="MBC2836342.1"/>
    <property type="molecule type" value="Genomic_DNA"/>
</dbReference>
<feature type="transmembrane region" description="Helical" evidence="6">
    <location>
        <begin position="397"/>
        <end position="422"/>
    </location>
</feature>
<keyword evidence="3 6" id="KW-0812">Transmembrane</keyword>
<feature type="transmembrane region" description="Helical" evidence="6">
    <location>
        <begin position="117"/>
        <end position="141"/>
    </location>
</feature>
<dbReference type="SUPFAM" id="SSF103473">
    <property type="entry name" value="MFS general substrate transporter"/>
    <property type="match status" value="1"/>
</dbReference>
<accession>A0A842I8E6</accession>
<reference evidence="7 8" key="1">
    <citation type="journal article" date="2017" name="Int. J. Syst. Evol. Microbiol.">
        <title>Gemmobacter straminiformis sp. nov., isolated from an artificial fountain.</title>
        <authorList>
            <person name="Kang J.Y."/>
            <person name="Kim M.J."/>
            <person name="Chun J."/>
            <person name="Son K.P."/>
            <person name="Jahng K.Y."/>
        </authorList>
    </citation>
    <scope>NUCLEOTIDE SEQUENCE [LARGE SCALE GENOMIC DNA]</scope>
    <source>
        <strain evidence="7 8">CAM-8</strain>
    </source>
</reference>
<dbReference type="InterPro" id="IPR050495">
    <property type="entry name" value="ATG22/LtaA_families"/>
</dbReference>
<feature type="transmembrane region" description="Helical" evidence="6">
    <location>
        <begin position="206"/>
        <end position="226"/>
    </location>
</feature>
<evidence type="ECO:0000256" key="1">
    <source>
        <dbReference type="ARBA" id="ARBA00004127"/>
    </source>
</evidence>
<feature type="transmembrane region" description="Helical" evidence="6">
    <location>
        <begin position="59"/>
        <end position="79"/>
    </location>
</feature>
<keyword evidence="8" id="KW-1185">Reference proteome</keyword>
<dbReference type="AlphaFoldDB" id="A0A842I8E6"/>
<evidence type="ECO:0000256" key="5">
    <source>
        <dbReference type="ARBA" id="ARBA00023136"/>
    </source>
</evidence>
<feature type="transmembrane region" description="Helical" evidence="6">
    <location>
        <begin position="291"/>
        <end position="312"/>
    </location>
</feature>
<keyword evidence="2" id="KW-0813">Transport</keyword>
<feature type="transmembrane region" description="Helical" evidence="6">
    <location>
        <begin position="428"/>
        <end position="447"/>
    </location>
</feature>
<feature type="transmembrane region" description="Helical" evidence="6">
    <location>
        <begin position="91"/>
        <end position="111"/>
    </location>
</feature>
<keyword evidence="4 6" id="KW-1133">Transmembrane helix</keyword>
<dbReference type="PANTHER" id="PTHR23519:SF1">
    <property type="entry name" value="AUTOPHAGY-RELATED PROTEIN 22"/>
    <property type="match status" value="1"/>
</dbReference>
<dbReference type="GO" id="GO:0012505">
    <property type="term" value="C:endomembrane system"/>
    <property type="evidence" value="ECO:0007669"/>
    <property type="project" value="UniProtKB-SubCell"/>
</dbReference>
<dbReference type="Pfam" id="PF11700">
    <property type="entry name" value="ATG22"/>
    <property type="match status" value="1"/>
</dbReference>
<dbReference type="RefSeq" id="WP_185797944.1">
    <property type="nucleotide sequence ID" value="NZ_JACLQD010000003.1"/>
</dbReference>
<comment type="caution">
    <text evidence="7">The sequence shown here is derived from an EMBL/GenBank/DDBJ whole genome shotgun (WGS) entry which is preliminary data.</text>
</comment>
<feature type="transmembrane region" description="Helical" evidence="6">
    <location>
        <begin position="324"/>
        <end position="342"/>
    </location>
</feature>
<feature type="transmembrane region" description="Helical" evidence="6">
    <location>
        <begin position="153"/>
        <end position="177"/>
    </location>
</feature>
<feature type="transmembrane region" description="Helical" evidence="6">
    <location>
        <begin position="362"/>
        <end position="385"/>
    </location>
</feature>